<protein>
    <submittedName>
        <fullName evidence="2">Transaldolase</fullName>
    </submittedName>
</protein>
<evidence type="ECO:0000313" key="3">
    <source>
        <dbReference type="Proteomes" id="UP000051697"/>
    </source>
</evidence>
<accession>A0A0R1RHS1</accession>
<organism evidence="2 3">
    <name type="scientific">Paucilactobacillus oligofermentans DSM 15707 = LMG 22743</name>
    <dbReference type="NCBI Taxonomy" id="1423778"/>
    <lineage>
        <taxon>Bacteria</taxon>
        <taxon>Bacillati</taxon>
        <taxon>Bacillota</taxon>
        <taxon>Bacilli</taxon>
        <taxon>Lactobacillales</taxon>
        <taxon>Lactobacillaceae</taxon>
        <taxon>Paucilactobacillus</taxon>
    </lineage>
</organism>
<dbReference type="EMBL" id="AZFE01000030">
    <property type="protein sequence ID" value="KRL56065.1"/>
    <property type="molecule type" value="Genomic_DNA"/>
</dbReference>
<dbReference type="AlphaFoldDB" id="A0A0R1RHS1"/>
<dbReference type="OrthoDB" id="9807051at2"/>
<keyword evidence="3" id="KW-1185">Reference proteome</keyword>
<dbReference type="SUPFAM" id="SSF51569">
    <property type="entry name" value="Aldolase"/>
    <property type="match status" value="1"/>
</dbReference>
<dbReference type="PATRIC" id="fig|1423778.4.peg.680"/>
<dbReference type="KEGG" id="lol:LACOL_0643"/>
<comment type="caution">
    <text evidence="2">The sequence shown here is derived from an EMBL/GenBank/DDBJ whole genome shotgun (WGS) entry which is preliminary data.</text>
</comment>
<dbReference type="Proteomes" id="UP000051697">
    <property type="component" value="Unassembled WGS sequence"/>
</dbReference>
<dbReference type="InterPro" id="IPR013785">
    <property type="entry name" value="Aldolase_TIM"/>
</dbReference>
<dbReference type="Pfam" id="PF00923">
    <property type="entry name" value="TAL_FSA"/>
    <property type="match status" value="1"/>
</dbReference>
<sequence>MKYFLDSAKLDEIEIAYEQYGFDGVTTNPKHIMNSGKSFNRAIRDIAVYVSDKPEFPVSVEINPHLQTADEMIQMAEEVSSFSNNFVIKIPTNKQGIIAARQLELRGIKTNMTLVFSAAQSIMPGKIGAKYVSPFVGWKEDFGDEGLASVKQVVDIYKMYHFDTEIIVAAVRTAKQIQEAALMGADIVTCGLSVFEASFENPYTDFGLKTFQDAWDNTKTEQVI</sequence>
<dbReference type="RefSeq" id="WP_057889624.1">
    <property type="nucleotide sequence ID" value="NZ_AZFE01000030.1"/>
</dbReference>
<dbReference type="Gene3D" id="3.20.20.70">
    <property type="entry name" value="Aldolase class I"/>
    <property type="match status" value="1"/>
</dbReference>
<dbReference type="PANTHER" id="PTHR10683">
    <property type="entry name" value="TRANSALDOLASE"/>
    <property type="match status" value="1"/>
</dbReference>
<name>A0A0R1RHS1_9LACO</name>
<evidence type="ECO:0000256" key="1">
    <source>
        <dbReference type="ARBA" id="ARBA00023270"/>
    </source>
</evidence>
<proteinExistence type="predicted"/>
<dbReference type="InterPro" id="IPR001585">
    <property type="entry name" value="TAL/FSA"/>
</dbReference>
<gene>
    <name evidence="2" type="ORF">FC70_GL000652</name>
</gene>
<reference evidence="2 3" key="1">
    <citation type="journal article" date="2015" name="Genome Announc.">
        <title>Expanding the biotechnology potential of lactobacilli through comparative genomics of 213 strains and associated genera.</title>
        <authorList>
            <person name="Sun Z."/>
            <person name="Harris H.M."/>
            <person name="McCann A."/>
            <person name="Guo C."/>
            <person name="Argimon S."/>
            <person name="Zhang W."/>
            <person name="Yang X."/>
            <person name="Jeffery I.B."/>
            <person name="Cooney J.C."/>
            <person name="Kagawa T.F."/>
            <person name="Liu W."/>
            <person name="Song Y."/>
            <person name="Salvetti E."/>
            <person name="Wrobel A."/>
            <person name="Rasinkangas P."/>
            <person name="Parkhill J."/>
            <person name="Rea M.C."/>
            <person name="O'Sullivan O."/>
            <person name="Ritari J."/>
            <person name="Douillard F.P."/>
            <person name="Paul Ross R."/>
            <person name="Yang R."/>
            <person name="Briner A.E."/>
            <person name="Felis G.E."/>
            <person name="de Vos W.M."/>
            <person name="Barrangou R."/>
            <person name="Klaenhammer T.R."/>
            <person name="Caufield P.W."/>
            <person name="Cui Y."/>
            <person name="Zhang H."/>
            <person name="O'Toole P.W."/>
        </authorList>
    </citation>
    <scope>NUCLEOTIDE SEQUENCE [LARGE SCALE GENOMIC DNA]</scope>
    <source>
        <strain evidence="2 3">DSM 15707</strain>
    </source>
</reference>
<dbReference type="STRING" id="1423778.FC70_GL000652"/>
<evidence type="ECO:0000313" key="2">
    <source>
        <dbReference type="EMBL" id="KRL56065.1"/>
    </source>
</evidence>
<dbReference type="PANTHER" id="PTHR10683:SF40">
    <property type="entry name" value="FRUCTOSE-6-PHOSPHATE ALDOLASE 1-RELATED"/>
    <property type="match status" value="1"/>
</dbReference>
<keyword evidence="1" id="KW-0704">Schiff base</keyword>
<dbReference type="GO" id="GO:0005975">
    <property type="term" value="P:carbohydrate metabolic process"/>
    <property type="evidence" value="ECO:0007669"/>
    <property type="project" value="InterPro"/>
</dbReference>